<organism evidence="2 3">
    <name type="scientific">Aspergillus lucknowensis</name>
    <dbReference type="NCBI Taxonomy" id="176173"/>
    <lineage>
        <taxon>Eukaryota</taxon>
        <taxon>Fungi</taxon>
        <taxon>Dikarya</taxon>
        <taxon>Ascomycota</taxon>
        <taxon>Pezizomycotina</taxon>
        <taxon>Eurotiomycetes</taxon>
        <taxon>Eurotiomycetidae</taxon>
        <taxon>Eurotiales</taxon>
        <taxon>Aspergillaceae</taxon>
        <taxon>Aspergillus</taxon>
        <taxon>Aspergillus subgen. Nidulantes</taxon>
    </lineage>
</organism>
<comment type="caution">
    <text evidence="2">The sequence shown here is derived from an EMBL/GenBank/DDBJ whole genome shotgun (WGS) entry which is preliminary data.</text>
</comment>
<evidence type="ECO:0000313" key="2">
    <source>
        <dbReference type="EMBL" id="KAL2864712.1"/>
    </source>
</evidence>
<keyword evidence="3" id="KW-1185">Reference proteome</keyword>
<dbReference type="Pfam" id="PF00646">
    <property type="entry name" value="F-box"/>
    <property type="match status" value="1"/>
</dbReference>
<dbReference type="SUPFAM" id="SSF81383">
    <property type="entry name" value="F-box domain"/>
    <property type="match status" value="1"/>
</dbReference>
<evidence type="ECO:0000313" key="3">
    <source>
        <dbReference type="Proteomes" id="UP001610432"/>
    </source>
</evidence>
<accession>A0ABR4LJM1</accession>
<dbReference type="GeneID" id="98148553"/>
<dbReference type="CDD" id="cd09917">
    <property type="entry name" value="F-box_SF"/>
    <property type="match status" value="1"/>
</dbReference>
<evidence type="ECO:0000259" key="1">
    <source>
        <dbReference type="Pfam" id="PF00646"/>
    </source>
</evidence>
<protein>
    <recommendedName>
        <fullName evidence="1">F-box domain-containing protein</fullName>
    </recommendedName>
</protein>
<dbReference type="Proteomes" id="UP001610432">
    <property type="component" value="Unassembled WGS sequence"/>
</dbReference>
<proteinExistence type="predicted"/>
<dbReference type="RefSeq" id="XP_070883691.1">
    <property type="nucleotide sequence ID" value="XM_071033481.1"/>
</dbReference>
<reference evidence="2 3" key="1">
    <citation type="submission" date="2024-07" db="EMBL/GenBank/DDBJ databases">
        <title>Section-level genome sequencing and comparative genomics of Aspergillus sections Usti and Cavernicolus.</title>
        <authorList>
            <consortium name="Lawrence Berkeley National Laboratory"/>
            <person name="Nybo J.L."/>
            <person name="Vesth T.C."/>
            <person name="Theobald S."/>
            <person name="Frisvad J.C."/>
            <person name="Larsen T.O."/>
            <person name="Kjaerboelling I."/>
            <person name="Rothschild-Mancinelli K."/>
            <person name="Lyhne E.K."/>
            <person name="Kogle M.E."/>
            <person name="Barry K."/>
            <person name="Clum A."/>
            <person name="Na H."/>
            <person name="Ledsgaard L."/>
            <person name="Lin J."/>
            <person name="Lipzen A."/>
            <person name="Kuo A."/>
            <person name="Riley R."/>
            <person name="Mondo S."/>
            <person name="Labutti K."/>
            <person name="Haridas S."/>
            <person name="Pangalinan J."/>
            <person name="Salamov A.A."/>
            <person name="Simmons B.A."/>
            <person name="Magnuson J.K."/>
            <person name="Chen J."/>
            <person name="Drula E."/>
            <person name="Henrissat B."/>
            <person name="Wiebenga A."/>
            <person name="Lubbers R.J."/>
            <person name="Gomes A.C."/>
            <person name="Macurrencykelacurrency M.R."/>
            <person name="Stajich J."/>
            <person name="Grigoriev I.V."/>
            <person name="Mortensen U.H."/>
            <person name="De Vries R.P."/>
            <person name="Baker S.E."/>
            <person name="Andersen M.R."/>
        </authorList>
    </citation>
    <scope>NUCLEOTIDE SEQUENCE [LARGE SCALE GENOMIC DNA]</scope>
    <source>
        <strain evidence="2 3">CBS 449.75</strain>
    </source>
</reference>
<dbReference type="InterPro" id="IPR036047">
    <property type="entry name" value="F-box-like_dom_sf"/>
</dbReference>
<gene>
    <name evidence="2" type="ORF">BJX67DRAFT_383553</name>
</gene>
<feature type="domain" description="F-box" evidence="1">
    <location>
        <begin position="9"/>
        <end position="42"/>
    </location>
</feature>
<dbReference type="Gene3D" id="1.20.1280.50">
    <property type="match status" value="1"/>
</dbReference>
<sequence length="494" mass="56289">MEYNDPFRRLSFECAGNILLYLDLRSLAHCEQVSRGWRDFVRAWIVSSGFRVNYPGLWQGKTAGDPTHAVKKFKELAAPNYNFTSGKATSVRRYEFDFRGFALAGDFAVWVAKREFFWQRLTVKEDGLLYPAQKLDLIIPYDYLGLLLVNDEGYMLVVSEMKGPWIRGPGRFSHQSTLTRVDVVSLESGEKLYSSDQSRLEPMGEILALGKERIYSTIEGGVYASLVAHDLKSGTRLYEVQTGEQRFSTQNRVGNMKSKPTLLQAGGREVLACFLHPSSNDLPTRAHIFFFNGEDGQLMQKIETSFWLDVYTMIAASREEFAVLSHEDHEGRNIKVQKFSQNANGGFYESCTEVVTVMGPAPDLKNIAIDPFRYFGLGLKKTRWLPVVWSLRETDSLSRQSGHKVMVLKGAGGLEAMVDRVWAGGEDQQEITLPPKYSHHKSRRLFIPTQDDSQFRISLGDGNRLLLHTHQSYYFDPQYAVYLFDFGLRVRKKS</sequence>
<name>A0ABR4LJM1_9EURO</name>
<dbReference type="InterPro" id="IPR001810">
    <property type="entry name" value="F-box_dom"/>
</dbReference>
<dbReference type="EMBL" id="JBFXLQ010000038">
    <property type="protein sequence ID" value="KAL2864712.1"/>
    <property type="molecule type" value="Genomic_DNA"/>
</dbReference>